<reference evidence="1 2" key="1">
    <citation type="journal article" date="2016" name="Nat. Commun.">
        <title>Thousands of microbial genomes shed light on interconnected biogeochemical processes in an aquifer system.</title>
        <authorList>
            <person name="Anantharaman K."/>
            <person name="Brown C.T."/>
            <person name="Hug L.A."/>
            <person name="Sharon I."/>
            <person name="Castelle C.J."/>
            <person name="Probst A.J."/>
            <person name="Thomas B.C."/>
            <person name="Singh A."/>
            <person name="Wilkins M.J."/>
            <person name="Karaoz U."/>
            <person name="Brodie E.L."/>
            <person name="Williams K.H."/>
            <person name="Hubbard S.S."/>
            <person name="Banfield J.F."/>
        </authorList>
    </citation>
    <scope>NUCLEOTIDE SEQUENCE [LARGE SCALE GENOMIC DNA]</scope>
</reference>
<accession>A0A1F6NJ75</accession>
<sequence length="323" mass="37088">MKRFLLLLTIFITCVFSAQIMINKLVAPRLPFTLGIPGISNLDKYLYLDYKILYFGDSVIKYSGPKDTDKSSISELLAKSSPTTSIADISSPAYHLKVFEAMLNYISNSSHKPEAIIIPVNLRSFSPSWDMAPGDQFENEIFYLNHHFLSYFSKPLNILQAIKTKALSEETFMATPVYYGQEKIGIVKNFTDIKNPDMSEEDILKNKYIFYYMYDLSEDHRFIRSLKKIIEIADKTNIKLYVYITPIDFEGGTKYVGSDFAEQTKNNTKKICAILEINNLPCLNLAFDLDSGYFDFDEFPNEHLNEQGRKYVADKLKESIADK</sequence>
<dbReference type="EMBL" id="MFQS01000002">
    <property type="protein sequence ID" value="OGH84096.1"/>
    <property type="molecule type" value="Genomic_DNA"/>
</dbReference>
<comment type="caution">
    <text evidence="1">The sequence shown here is derived from an EMBL/GenBank/DDBJ whole genome shotgun (WGS) entry which is preliminary data.</text>
</comment>
<protein>
    <recommendedName>
        <fullName evidence="3">SGNH hydrolase-type esterase domain-containing protein</fullName>
    </recommendedName>
</protein>
<dbReference type="Proteomes" id="UP000176300">
    <property type="component" value="Unassembled WGS sequence"/>
</dbReference>
<name>A0A1F6NJ75_9BACT</name>
<evidence type="ECO:0000313" key="1">
    <source>
        <dbReference type="EMBL" id="OGH84096.1"/>
    </source>
</evidence>
<dbReference type="AlphaFoldDB" id="A0A1F6NJ75"/>
<dbReference type="STRING" id="1798697.A2373_00360"/>
<organism evidence="1 2">
    <name type="scientific">Candidatus Magasanikbacteria bacterium RIFOXYB1_FULL_40_15</name>
    <dbReference type="NCBI Taxonomy" id="1798697"/>
    <lineage>
        <taxon>Bacteria</taxon>
        <taxon>Candidatus Magasanikiibacteriota</taxon>
    </lineage>
</organism>
<evidence type="ECO:0000313" key="2">
    <source>
        <dbReference type="Proteomes" id="UP000176300"/>
    </source>
</evidence>
<proteinExistence type="predicted"/>
<evidence type="ECO:0008006" key="3">
    <source>
        <dbReference type="Google" id="ProtNLM"/>
    </source>
</evidence>
<gene>
    <name evidence="1" type="ORF">A2373_00360</name>
</gene>